<dbReference type="SMART" id="SM00862">
    <property type="entry name" value="Trans_reg_C"/>
    <property type="match status" value="1"/>
</dbReference>
<dbReference type="Gene3D" id="6.10.250.690">
    <property type="match status" value="1"/>
</dbReference>
<dbReference type="PROSITE" id="PS50110">
    <property type="entry name" value="RESPONSE_REGULATORY"/>
    <property type="match status" value="1"/>
</dbReference>
<evidence type="ECO:0000256" key="6">
    <source>
        <dbReference type="PROSITE-ProRule" id="PRU00169"/>
    </source>
</evidence>
<evidence type="ECO:0000256" key="7">
    <source>
        <dbReference type="PROSITE-ProRule" id="PRU01091"/>
    </source>
</evidence>
<evidence type="ECO:0000313" key="11">
    <source>
        <dbReference type="Proteomes" id="UP000471640"/>
    </source>
</evidence>
<reference evidence="11" key="1">
    <citation type="journal article" date="2020" name="Microbiol. Resour. Announc.">
        <title>Draft Genome Sequences of Thiorhodococcus mannitoliphagus and Thiorhodococcus minor, Purple Sulfur Photosynthetic Bacteria in the Gammaproteobacterial Family Chromatiaceae.</title>
        <authorList>
            <person name="Aviles F.A."/>
            <person name="Meyer T.E."/>
            <person name="Kyndt J.A."/>
        </authorList>
    </citation>
    <scope>NUCLEOTIDE SEQUENCE [LARGE SCALE GENOMIC DNA]</scope>
    <source>
        <strain evidence="11">DSM 18266</strain>
    </source>
</reference>
<dbReference type="CDD" id="cd00383">
    <property type="entry name" value="trans_reg_C"/>
    <property type="match status" value="1"/>
</dbReference>
<keyword evidence="5" id="KW-0804">Transcription</keyword>
<dbReference type="Proteomes" id="UP000471640">
    <property type="component" value="Unassembled WGS sequence"/>
</dbReference>
<keyword evidence="4 7" id="KW-0238">DNA-binding</keyword>
<evidence type="ECO:0000256" key="1">
    <source>
        <dbReference type="ARBA" id="ARBA00022553"/>
    </source>
</evidence>
<dbReference type="InterPro" id="IPR039420">
    <property type="entry name" value="WalR-like"/>
</dbReference>
<dbReference type="Gene3D" id="3.40.50.2300">
    <property type="match status" value="1"/>
</dbReference>
<dbReference type="EMBL" id="JAAIJR010000016">
    <property type="protein sequence ID" value="NEX19806.1"/>
    <property type="molecule type" value="Genomic_DNA"/>
</dbReference>
<keyword evidence="2" id="KW-0902">Two-component regulatory system</keyword>
<dbReference type="GO" id="GO:0005829">
    <property type="term" value="C:cytosol"/>
    <property type="evidence" value="ECO:0007669"/>
    <property type="project" value="TreeGrafter"/>
</dbReference>
<evidence type="ECO:0000259" key="8">
    <source>
        <dbReference type="PROSITE" id="PS50110"/>
    </source>
</evidence>
<feature type="modified residue" description="4-aspartylphosphate" evidence="6">
    <location>
        <position position="53"/>
    </location>
</feature>
<evidence type="ECO:0000259" key="9">
    <source>
        <dbReference type="PROSITE" id="PS51755"/>
    </source>
</evidence>
<dbReference type="SMART" id="SM00448">
    <property type="entry name" value="REC"/>
    <property type="match status" value="1"/>
</dbReference>
<dbReference type="SUPFAM" id="SSF52172">
    <property type="entry name" value="CheY-like"/>
    <property type="match status" value="1"/>
</dbReference>
<dbReference type="GO" id="GO:0032993">
    <property type="term" value="C:protein-DNA complex"/>
    <property type="evidence" value="ECO:0007669"/>
    <property type="project" value="TreeGrafter"/>
</dbReference>
<dbReference type="GO" id="GO:0000976">
    <property type="term" value="F:transcription cis-regulatory region binding"/>
    <property type="evidence" value="ECO:0007669"/>
    <property type="project" value="TreeGrafter"/>
</dbReference>
<dbReference type="InterPro" id="IPR001789">
    <property type="entry name" value="Sig_transdc_resp-reg_receiver"/>
</dbReference>
<dbReference type="InterPro" id="IPR016032">
    <property type="entry name" value="Sig_transdc_resp-reg_C-effctor"/>
</dbReference>
<dbReference type="PROSITE" id="PS51755">
    <property type="entry name" value="OMPR_PHOB"/>
    <property type="match status" value="1"/>
</dbReference>
<accession>A0A6P1DSY9</accession>
<keyword evidence="1 6" id="KW-0597">Phosphoprotein</keyword>
<dbReference type="Gene3D" id="1.10.10.10">
    <property type="entry name" value="Winged helix-like DNA-binding domain superfamily/Winged helix DNA-binding domain"/>
    <property type="match status" value="1"/>
</dbReference>
<evidence type="ECO:0000313" key="10">
    <source>
        <dbReference type="EMBL" id="NEX19806.1"/>
    </source>
</evidence>
<dbReference type="GO" id="GO:0006355">
    <property type="term" value="P:regulation of DNA-templated transcription"/>
    <property type="evidence" value="ECO:0007669"/>
    <property type="project" value="InterPro"/>
</dbReference>
<dbReference type="AlphaFoldDB" id="A0A6P1DSY9"/>
<feature type="domain" description="Response regulatory" evidence="8">
    <location>
        <begin position="4"/>
        <end position="118"/>
    </location>
</feature>
<protein>
    <submittedName>
        <fullName evidence="10">Response regulator transcription factor</fullName>
    </submittedName>
</protein>
<dbReference type="SUPFAM" id="SSF46894">
    <property type="entry name" value="C-terminal effector domain of the bipartite response regulators"/>
    <property type="match status" value="1"/>
</dbReference>
<feature type="domain" description="OmpR/PhoB-type" evidence="9">
    <location>
        <begin position="126"/>
        <end position="224"/>
    </location>
</feature>
<evidence type="ECO:0000256" key="5">
    <source>
        <dbReference type="ARBA" id="ARBA00023163"/>
    </source>
</evidence>
<dbReference type="PANTHER" id="PTHR48111">
    <property type="entry name" value="REGULATOR OF RPOS"/>
    <property type="match status" value="1"/>
</dbReference>
<evidence type="ECO:0000256" key="4">
    <source>
        <dbReference type="ARBA" id="ARBA00023125"/>
    </source>
</evidence>
<evidence type="ECO:0000256" key="2">
    <source>
        <dbReference type="ARBA" id="ARBA00023012"/>
    </source>
</evidence>
<comment type="caution">
    <text evidence="10">The sequence shown here is derived from an EMBL/GenBank/DDBJ whole genome shotgun (WGS) entry which is preliminary data.</text>
</comment>
<name>A0A6P1DSY9_9GAMM</name>
<dbReference type="Pfam" id="PF00072">
    <property type="entry name" value="Response_reg"/>
    <property type="match status" value="1"/>
</dbReference>
<dbReference type="PANTHER" id="PTHR48111:SF71">
    <property type="entry name" value="TRANSCRIPTIONAL REGULATORY PROTEIN PHOP"/>
    <property type="match status" value="1"/>
</dbReference>
<keyword evidence="11" id="KW-1185">Reference proteome</keyword>
<gene>
    <name evidence="10" type="ORF">G3480_05675</name>
</gene>
<keyword evidence="3" id="KW-0805">Transcription regulation</keyword>
<dbReference type="GO" id="GO:0000156">
    <property type="term" value="F:phosphorelay response regulator activity"/>
    <property type="evidence" value="ECO:0007669"/>
    <property type="project" value="TreeGrafter"/>
</dbReference>
<dbReference type="Pfam" id="PF00486">
    <property type="entry name" value="Trans_reg_C"/>
    <property type="match status" value="1"/>
</dbReference>
<evidence type="ECO:0000256" key="3">
    <source>
        <dbReference type="ARBA" id="ARBA00023015"/>
    </source>
</evidence>
<dbReference type="InterPro" id="IPR011006">
    <property type="entry name" value="CheY-like_superfamily"/>
</dbReference>
<organism evidence="10 11">
    <name type="scientific">Thiorhodococcus mannitoliphagus</name>
    <dbReference type="NCBI Taxonomy" id="329406"/>
    <lineage>
        <taxon>Bacteria</taxon>
        <taxon>Pseudomonadati</taxon>
        <taxon>Pseudomonadota</taxon>
        <taxon>Gammaproteobacteria</taxon>
        <taxon>Chromatiales</taxon>
        <taxon>Chromatiaceae</taxon>
        <taxon>Thiorhodococcus</taxon>
    </lineage>
</organism>
<reference evidence="10 11" key="2">
    <citation type="submission" date="2020-02" db="EMBL/GenBank/DDBJ databases">
        <title>Genome sequences of Thiorhodococcus mannitoliphagus and Thiorhodococcus minor, purple sulfur photosynthetic bacteria in the gammaproteobacterial family, Chromatiaceae.</title>
        <authorList>
            <person name="Aviles F.A."/>
            <person name="Meyer T.E."/>
            <person name="Kyndt J.A."/>
        </authorList>
    </citation>
    <scope>NUCLEOTIDE SEQUENCE [LARGE SCALE GENOMIC DNA]</scope>
    <source>
        <strain evidence="10 11">DSM 18266</strain>
    </source>
</reference>
<sequence length="234" mass="26499">MRMNVLIIEDEPELRRQIIDRFIATGWRAEGTGDGPEGLYLASEYGFDAAVVDLGLPGLSGLEIIRRLRTQQSLLPILILTARDRWQDKVEGLEAGADDYLVKPFHQEELVARLRALVRRAAGTASRELRIGPLRMDLNTEQLWVKDREIELTAYEYRLIEQLATSRGKVLSKQALADQLYPHDEDRESNVIEVLVGRLRRKLDPRGELSPIETLRGRGYRLSLATEPGDGDDA</sequence>
<proteinExistence type="predicted"/>
<dbReference type="InterPro" id="IPR036388">
    <property type="entry name" value="WH-like_DNA-bd_sf"/>
</dbReference>
<dbReference type="InterPro" id="IPR001867">
    <property type="entry name" value="OmpR/PhoB-type_DNA-bd"/>
</dbReference>
<feature type="DNA-binding region" description="OmpR/PhoB-type" evidence="7">
    <location>
        <begin position="126"/>
        <end position="224"/>
    </location>
</feature>